<protein>
    <submittedName>
        <fullName evidence="2">Uncharacterized protein</fullName>
    </submittedName>
</protein>
<name>A0AAV9NM88_9EURO</name>
<gene>
    <name evidence="2" type="ORF">LTR84_004559</name>
</gene>
<accession>A0AAV9NM88</accession>
<reference evidence="2 3" key="1">
    <citation type="submission" date="2023-08" db="EMBL/GenBank/DDBJ databases">
        <title>Black Yeasts Isolated from many extreme environments.</title>
        <authorList>
            <person name="Coleine C."/>
            <person name="Stajich J.E."/>
            <person name="Selbmann L."/>
        </authorList>
    </citation>
    <scope>NUCLEOTIDE SEQUENCE [LARGE SCALE GENOMIC DNA]</scope>
    <source>
        <strain evidence="2 3">CCFEE 5792</strain>
    </source>
</reference>
<proteinExistence type="predicted"/>
<dbReference type="RefSeq" id="XP_064710758.1">
    <property type="nucleotide sequence ID" value="XM_064848134.1"/>
</dbReference>
<dbReference type="AlphaFoldDB" id="A0AAV9NM88"/>
<dbReference type="GeneID" id="89972737"/>
<dbReference type="EMBL" id="JAVRRD010000002">
    <property type="protein sequence ID" value="KAK5062486.1"/>
    <property type="molecule type" value="Genomic_DNA"/>
</dbReference>
<organism evidence="2 3">
    <name type="scientific">Exophiala bonariae</name>
    <dbReference type="NCBI Taxonomy" id="1690606"/>
    <lineage>
        <taxon>Eukaryota</taxon>
        <taxon>Fungi</taxon>
        <taxon>Dikarya</taxon>
        <taxon>Ascomycota</taxon>
        <taxon>Pezizomycotina</taxon>
        <taxon>Eurotiomycetes</taxon>
        <taxon>Chaetothyriomycetidae</taxon>
        <taxon>Chaetothyriales</taxon>
        <taxon>Herpotrichiellaceae</taxon>
        <taxon>Exophiala</taxon>
    </lineage>
</organism>
<evidence type="ECO:0000313" key="3">
    <source>
        <dbReference type="Proteomes" id="UP001358417"/>
    </source>
</evidence>
<keyword evidence="1" id="KW-0732">Signal</keyword>
<evidence type="ECO:0000256" key="1">
    <source>
        <dbReference type="SAM" id="SignalP"/>
    </source>
</evidence>
<evidence type="ECO:0000313" key="2">
    <source>
        <dbReference type="EMBL" id="KAK5062486.1"/>
    </source>
</evidence>
<feature type="chain" id="PRO_5044001448" evidence="1">
    <location>
        <begin position="25"/>
        <end position="469"/>
    </location>
</feature>
<sequence length="469" mass="50635">MALRTMFLLIMAFVGLFGNLGVMADCTDTIPTTNGCTLTFTPWITPQIAPTTTYYRELLTTHYFVVDCDFCTVTNALNHNPIVWGPFTEATTVDVLTISRVACIPSGSATTRGVEPTPTPPVLAAVHPKVNLVLPSADDTNDMEAAPLGHLTRRSEHGALTDLVMTFINDIPPDARQLPGRAQELMTAVMSAEFALNVADSGLNASWACAEVQTSEVKYQLKESWLDPDQVKAILCWIADHGYNFNTTRAELYSNLQAAVYALQLAGDFTHNRTEICDNLDLFYRVGGYLGINTKAFEEYACSHLPSETPSPSGYYGATPVIPLIPYPVNSTTSWGHPTPWNPNATIWPTGAPSATYATVFNHTSGGTGYSASSRGTGTGQPTHPGNWTSVLPTGTGHSGNFSYALPSVTGWTTSTISGTAGSTSHPDVTPTLNGSTAIHVPLDPNAKAFYPAVQNQQEKERRGWFKRY</sequence>
<comment type="caution">
    <text evidence="2">The sequence shown here is derived from an EMBL/GenBank/DDBJ whole genome shotgun (WGS) entry which is preliminary data.</text>
</comment>
<dbReference type="Proteomes" id="UP001358417">
    <property type="component" value="Unassembled WGS sequence"/>
</dbReference>
<feature type="signal peptide" evidence="1">
    <location>
        <begin position="1"/>
        <end position="24"/>
    </location>
</feature>
<keyword evidence="3" id="KW-1185">Reference proteome</keyword>